<dbReference type="SUPFAM" id="SSF56112">
    <property type="entry name" value="Protein kinase-like (PK-like)"/>
    <property type="match status" value="1"/>
</dbReference>
<dbReference type="EMBL" id="AP022583">
    <property type="protein sequence ID" value="BBY04920.1"/>
    <property type="molecule type" value="Genomic_DNA"/>
</dbReference>
<proteinExistence type="predicted"/>
<dbReference type="InterPro" id="IPR000719">
    <property type="entry name" value="Prot_kinase_dom"/>
</dbReference>
<dbReference type="EMBL" id="MVIC01000001">
    <property type="protein sequence ID" value="ORB18686.1"/>
    <property type="molecule type" value="Genomic_DNA"/>
</dbReference>
<keyword evidence="6" id="KW-0067">ATP-binding</keyword>
<evidence type="ECO:0000313" key="10">
    <source>
        <dbReference type="EMBL" id="BBY04920.1"/>
    </source>
</evidence>
<evidence type="ECO:0000256" key="5">
    <source>
        <dbReference type="ARBA" id="ARBA00022777"/>
    </source>
</evidence>
<keyword evidence="5" id="KW-0418">Kinase</keyword>
<accession>A0A7I7P8D0</accession>
<name>A0A7I7P8D0_9MYCO</name>
<feature type="domain" description="Protein kinase" evidence="9">
    <location>
        <begin position="12"/>
        <end position="275"/>
    </location>
</feature>
<reference evidence="10 13" key="2">
    <citation type="journal article" date="2019" name="Emerg. Microbes Infect.">
        <title>Comprehensive subspecies identification of 175 nontuberculous mycobacteria species based on 7547 genomic profiles.</title>
        <authorList>
            <person name="Matsumoto Y."/>
            <person name="Kinjo T."/>
            <person name="Motooka D."/>
            <person name="Nabeya D."/>
            <person name="Jung N."/>
            <person name="Uechi K."/>
            <person name="Horii T."/>
            <person name="Iida T."/>
            <person name="Fujita J."/>
            <person name="Nakamura S."/>
        </authorList>
    </citation>
    <scope>NUCLEOTIDE SEQUENCE [LARGE SCALE GENOMIC DNA]</scope>
    <source>
        <strain evidence="10 13">JCM 16367</strain>
    </source>
</reference>
<feature type="region of interest" description="Disordered" evidence="7">
    <location>
        <begin position="402"/>
        <end position="506"/>
    </location>
</feature>
<evidence type="ECO:0000256" key="1">
    <source>
        <dbReference type="ARBA" id="ARBA00012513"/>
    </source>
</evidence>
<protein>
    <recommendedName>
        <fullName evidence="1">non-specific serine/threonine protein kinase</fullName>
        <ecNumber evidence="1">2.7.11.1</ecNumber>
    </recommendedName>
</protein>
<evidence type="ECO:0000313" key="11">
    <source>
        <dbReference type="EMBL" id="ORB18686.1"/>
    </source>
</evidence>
<feature type="compositionally biased region" description="Low complexity" evidence="7">
    <location>
        <begin position="441"/>
        <end position="476"/>
    </location>
</feature>
<dbReference type="CDD" id="cd14014">
    <property type="entry name" value="STKc_PknB_like"/>
    <property type="match status" value="1"/>
</dbReference>
<reference evidence="11 12" key="1">
    <citation type="submission" date="2017-02" db="EMBL/GenBank/DDBJ databases">
        <title>The new phylogeny of genus Mycobacterium.</title>
        <authorList>
            <person name="Tortoli E."/>
            <person name="Trovato A."/>
            <person name="Cirillo D.M."/>
        </authorList>
    </citation>
    <scope>NUCLEOTIDE SEQUENCE [LARGE SCALE GENOMIC DNA]</scope>
    <source>
        <strain evidence="11 12">DSM 45145</strain>
    </source>
</reference>
<organism evidence="10 13">
    <name type="scientific">Mycobacterium noviomagense</name>
    <dbReference type="NCBI Taxonomy" id="459858"/>
    <lineage>
        <taxon>Bacteria</taxon>
        <taxon>Bacillati</taxon>
        <taxon>Actinomycetota</taxon>
        <taxon>Actinomycetes</taxon>
        <taxon>Mycobacteriales</taxon>
        <taxon>Mycobacteriaceae</taxon>
        <taxon>Mycobacterium</taxon>
    </lineage>
</organism>
<keyword evidence="3" id="KW-0808">Transferase</keyword>
<dbReference type="Proteomes" id="UP000466894">
    <property type="component" value="Chromosome"/>
</dbReference>
<feature type="transmembrane region" description="Helical" evidence="8">
    <location>
        <begin position="375"/>
        <end position="395"/>
    </location>
</feature>
<dbReference type="EC" id="2.7.11.1" evidence="1"/>
<keyword evidence="8" id="KW-0472">Membrane</keyword>
<reference evidence="10" key="3">
    <citation type="submission" date="2020-02" db="EMBL/GenBank/DDBJ databases">
        <authorList>
            <person name="Matsumoto Y."/>
            <person name="Motooka D."/>
            <person name="Nakamura S."/>
        </authorList>
    </citation>
    <scope>NUCLEOTIDE SEQUENCE</scope>
    <source>
        <strain evidence="10">JCM 16367</strain>
    </source>
</reference>
<keyword evidence="4" id="KW-0547">Nucleotide-binding</keyword>
<dbReference type="RefSeq" id="WP_083084200.1">
    <property type="nucleotide sequence ID" value="NZ_AP022583.1"/>
</dbReference>
<sequence length="531" mass="55351">MPLLSSATAAGFKIVRLLGCGPTGDVYLAEHPRLPRRHVLKVLPADVSADQKYRERFNRESDRAAALWHPHIVGLHDRGEFEGHLWLSVDYVDGASAAQLLSDSHPDGMPPDEVVEIVSAIADALDYAHDHGLLHRHVKPGNVLVAQSESGRRRILLADLGFPRHLDDINSATQTSITVDTVSYAAPEQLMGGSIDGRADQYALAATAFHLLTGLPPFAHGNPAVVISKHLTEAPPLPGDVKADMGHFDDTFSRALAKDPNDRFPRCQDFAKALAADQRKLSDLGDAATTAVLTRPAASPAPEPTPDVLTPRESDSDAVWLTEPTPAAPLAELDHAVSSAHTEFGDAETSSAPVVPGATNVEKPVRSGGRLLPRAAAFVLAIVVVVIGFFIVMALRLRSEFEPGPTNLENPSSTTTLPPAPTAPAKAAPLPSTAAPPPVTTTPRTTAKPPSPTGTPSSAATKSPVATTVSPTTMSPSPSPTTPAAGIDGRPAVGIPCSPQQAGATAVSNSGAPIYCVSTPGGFAWQPSGGN</sequence>
<evidence type="ECO:0000313" key="12">
    <source>
        <dbReference type="Proteomes" id="UP000192374"/>
    </source>
</evidence>
<evidence type="ECO:0000256" key="2">
    <source>
        <dbReference type="ARBA" id="ARBA00022527"/>
    </source>
</evidence>
<evidence type="ECO:0000256" key="7">
    <source>
        <dbReference type="SAM" id="MobiDB-lite"/>
    </source>
</evidence>
<dbReference type="PANTHER" id="PTHR43289">
    <property type="entry name" value="MITOGEN-ACTIVATED PROTEIN KINASE KINASE KINASE 20-RELATED"/>
    <property type="match status" value="1"/>
</dbReference>
<evidence type="ECO:0000256" key="3">
    <source>
        <dbReference type="ARBA" id="ARBA00022679"/>
    </source>
</evidence>
<dbReference type="KEGG" id="mnv:MNVI_02380"/>
<evidence type="ECO:0000259" key="9">
    <source>
        <dbReference type="PROSITE" id="PS50011"/>
    </source>
</evidence>
<keyword evidence="12" id="KW-1185">Reference proteome</keyword>
<keyword evidence="8" id="KW-1133">Transmembrane helix</keyword>
<dbReference type="Proteomes" id="UP000192374">
    <property type="component" value="Unassembled WGS sequence"/>
</dbReference>
<evidence type="ECO:0000313" key="13">
    <source>
        <dbReference type="Proteomes" id="UP000466894"/>
    </source>
</evidence>
<dbReference type="Gene3D" id="1.10.510.10">
    <property type="entry name" value="Transferase(Phosphotransferase) domain 1"/>
    <property type="match status" value="1"/>
</dbReference>
<feature type="compositionally biased region" description="Low complexity" evidence="7">
    <location>
        <begin position="411"/>
        <end position="433"/>
    </location>
</feature>
<dbReference type="AlphaFoldDB" id="A0A7I7P8D0"/>
<evidence type="ECO:0000256" key="6">
    <source>
        <dbReference type="ARBA" id="ARBA00022840"/>
    </source>
</evidence>
<gene>
    <name evidence="11" type="ORF">BST37_00495</name>
    <name evidence="10" type="ORF">MNVI_02380</name>
</gene>
<dbReference type="InterPro" id="IPR011009">
    <property type="entry name" value="Kinase-like_dom_sf"/>
</dbReference>
<keyword evidence="2" id="KW-0723">Serine/threonine-protein kinase</keyword>
<keyword evidence="8" id="KW-0812">Transmembrane</keyword>
<dbReference type="OrthoDB" id="4721169at2"/>
<dbReference type="GO" id="GO:0005524">
    <property type="term" value="F:ATP binding"/>
    <property type="evidence" value="ECO:0007669"/>
    <property type="project" value="UniProtKB-KW"/>
</dbReference>
<dbReference type="Gene3D" id="3.30.200.20">
    <property type="entry name" value="Phosphorylase Kinase, domain 1"/>
    <property type="match status" value="1"/>
</dbReference>
<dbReference type="PROSITE" id="PS50011">
    <property type="entry name" value="PROTEIN_KINASE_DOM"/>
    <property type="match status" value="1"/>
</dbReference>
<evidence type="ECO:0000256" key="4">
    <source>
        <dbReference type="ARBA" id="ARBA00022741"/>
    </source>
</evidence>
<dbReference type="GO" id="GO:0004674">
    <property type="term" value="F:protein serine/threonine kinase activity"/>
    <property type="evidence" value="ECO:0007669"/>
    <property type="project" value="UniProtKB-KW"/>
</dbReference>
<dbReference type="Pfam" id="PF00069">
    <property type="entry name" value="Pkinase"/>
    <property type="match status" value="1"/>
</dbReference>
<dbReference type="PANTHER" id="PTHR43289:SF6">
    <property type="entry name" value="SERINE_THREONINE-PROTEIN KINASE NEKL-3"/>
    <property type="match status" value="1"/>
</dbReference>
<evidence type="ECO:0000256" key="8">
    <source>
        <dbReference type="SAM" id="Phobius"/>
    </source>
</evidence>